<dbReference type="PANTHER" id="PTHR10133">
    <property type="entry name" value="DNA POLYMERASE I"/>
    <property type="match status" value="1"/>
</dbReference>
<proteinExistence type="inferred from homology"/>
<dbReference type="CDD" id="cd09859">
    <property type="entry name" value="PIN_53EXO"/>
    <property type="match status" value="1"/>
</dbReference>
<dbReference type="EC" id="2.7.7.7" evidence="2 15"/>
<dbReference type="InterPro" id="IPR002562">
    <property type="entry name" value="3'-5'_exonuclease_dom"/>
</dbReference>
<dbReference type="SUPFAM" id="SSF56672">
    <property type="entry name" value="DNA/RNA polymerases"/>
    <property type="match status" value="1"/>
</dbReference>
<dbReference type="EMBL" id="CP121687">
    <property type="protein sequence ID" value="WZL70079.1"/>
    <property type="molecule type" value="Genomic_DNA"/>
</dbReference>
<keyword evidence="5 16" id="KW-0548">Nucleotidyltransferase</keyword>
<dbReference type="Gene3D" id="1.10.150.20">
    <property type="entry name" value="5' to 3' exonuclease, C-terminal subdomain"/>
    <property type="match status" value="2"/>
</dbReference>
<dbReference type="InterPro" id="IPR036279">
    <property type="entry name" value="5-3_exonuclease_C_sf"/>
</dbReference>
<dbReference type="SUPFAM" id="SSF53098">
    <property type="entry name" value="Ribonuclease H-like"/>
    <property type="match status" value="1"/>
</dbReference>
<evidence type="ECO:0000259" key="17">
    <source>
        <dbReference type="SMART" id="SM00474"/>
    </source>
</evidence>
<dbReference type="NCBIfam" id="TIGR00593">
    <property type="entry name" value="pola"/>
    <property type="match status" value="1"/>
</dbReference>
<evidence type="ECO:0000256" key="1">
    <source>
        <dbReference type="ARBA" id="ARBA00007705"/>
    </source>
</evidence>
<evidence type="ECO:0000256" key="10">
    <source>
        <dbReference type="ARBA" id="ARBA00022839"/>
    </source>
</evidence>
<dbReference type="PANTHER" id="PTHR10133:SF27">
    <property type="entry name" value="DNA POLYMERASE NU"/>
    <property type="match status" value="1"/>
</dbReference>
<dbReference type="SMART" id="SM00474">
    <property type="entry name" value="35EXOc"/>
    <property type="match status" value="1"/>
</dbReference>
<dbReference type="NCBIfam" id="NF004397">
    <property type="entry name" value="PRK05755.1"/>
    <property type="match status" value="1"/>
</dbReference>
<dbReference type="Pfam" id="PF02739">
    <property type="entry name" value="5_3_exonuc_N"/>
    <property type="match status" value="1"/>
</dbReference>
<evidence type="ECO:0000256" key="15">
    <source>
        <dbReference type="NCBIfam" id="TIGR00593"/>
    </source>
</evidence>
<dbReference type="PROSITE" id="PS00447">
    <property type="entry name" value="DNA_POLYMERASE_A"/>
    <property type="match status" value="1"/>
</dbReference>
<dbReference type="InterPro" id="IPR012337">
    <property type="entry name" value="RNaseH-like_sf"/>
</dbReference>
<comment type="function">
    <text evidence="16">In addition to polymerase activity, this DNA polymerase exhibits 3'-5' and 5'-3' exonuclease activity.</text>
</comment>
<feature type="domain" description="5'-3' exonuclease" evidence="18">
    <location>
        <begin position="3"/>
        <end position="264"/>
    </location>
</feature>
<dbReference type="InterPro" id="IPR020045">
    <property type="entry name" value="DNA_polI_H3TH"/>
</dbReference>
<keyword evidence="4 16" id="KW-0808">Transferase</keyword>
<evidence type="ECO:0000256" key="12">
    <source>
        <dbReference type="ARBA" id="ARBA00023125"/>
    </source>
</evidence>
<feature type="domain" description="DNA-directed DNA polymerase family A palm" evidence="19">
    <location>
        <begin position="649"/>
        <end position="856"/>
    </location>
</feature>
<dbReference type="InterPro" id="IPR036397">
    <property type="entry name" value="RNaseH_sf"/>
</dbReference>
<name>A0ABZ2Y442_9FIRM</name>
<dbReference type="Gene3D" id="3.40.50.1010">
    <property type="entry name" value="5'-nuclease"/>
    <property type="match status" value="1"/>
</dbReference>
<dbReference type="Gene3D" id="3.30.420.10">
    <property type="entry name" value="Ribonuclease H-like superfamily/Ribonuclease H"/>
    <property type="match status" value="1"/>
</dbReference>
<dbReference type="InterPro" id="IPR029060">
    <property type="entry name" value="PIN-like_dom_sf"/>
</dbReference>
<dbReference type="GO" id="GO:0003887">
    <property type="term" value="F:DNA-directed DNA polymerase activity"/>
    <property type="evidence" value="ECO:0007669"/>
    <property type="project" value="UniProtKB-EC"/>
</dbReference>
<evidence type="ECO:0000256" key="3">
    <source>
        <dbReference type="ARBA" id="ARBA00020311"/>
    </source>
</evidence>
<evidence type="ECO:0000313" key="20">
    <source>
        <dbReference type="EMBL" id="WZL70079.1"/>
    </source>
</evidence>
<evidence type="ECO:0000259" key="18">
    <source>
        <dbReference type="SMART" id="SM00475"/>
    </source>
</evidence>
<evidence type="ECO:0000313" key="21">
    <source>
        <dbReference type="Proteomes" id="UP001486565"/>
    </source>
</evidence>
<dbReference type="Pfam" id="PF00476">
    <property type="entry name" value="DNA_pol_A"/>
    <property type="match status" value="1"/>
</dbReference>
<organism evidence="20 21">
    <name type="scientific">Defluviitalea saccharophila</name>
    <dbReference type="NCBI Taxonomy" id="879970"/>
    <lineage>
        <taxon>Bacteria</taxon>
        <taxon>Bacillati</taxon>
        <taxon>Bacillota</taxon>
        <taxon>Clostridia</taxon>
        <taxon>Lachnospirales</taxon>
        <taxon>Defluviitaleaceae</taxon>
        <taxon>Defluviitalea</taxon>
    </lineage>
</organism>
<dbReference type="InterPro" id="IPR002298">
    <property type="entry name" value="DNA_polymerase_A"/>
</dbReference>
<dbReference type="InterPro" id="IPR002421">
    <property type="entry name" value="5-3_exonuclease"/>
</dbReference>
<dbReference type="SMART" id="SM00475">
    <property type="entry name" value="53EXOc"/>
    <property type="match status" value="1"/>
</dbReference>
<evidence type="ECO:0000256" key="14">
    <source>
        <dbReference type="ARBA" id="ARBA00049244"/>
    </source>
</evidence>
<dbReference type="InterPro" id="IPR020046">
    <property type="entry name" value="5-3_exonucl_a-hlix_arch_N"/>
</dbReference>
<evidence type="ECO:0000256" key="9">
    <source>
        <dbReference type="ARBA" id="ARBA00022801"/>
    </source>
</evidence>
<keyword evidence="12 16" id="KW-0238">DNA-binding</keyword>
<sequence>MQKKIMLVDGHSIINRAFYGVPLLSNAEGIYTNGVYGFLNILFKLLDEDKPDYIAVAFDLSAPTFRHEAFKEYKGNRKGMPEELKPQVPLLKEVLDAMGIKRLEKEGYEADDILGTAAKRAEEQGMEPIIVSGDRDLLQLATDKIKIRIPKTKKGGTEIEDYFAKDLIEKIGVTPLEYIDVKALMGDSSDNIPGVPGIGEKTAIKIIQEYHNIENAIANADYIKPSRASANLKAYEEQARQSKYLATICTEVPIEFDWEQYKLDSIMNPRVYELFKQLEFKSFLDRFSMPSESNSLIMNSNLSEGEYRAVGTKEDFEKIVQEIFEAGRFSFIIFSENHKPIGISFCYADIKGIWVEQSEEFTVEELMAVAKPLFESNTVEKIAHNAKDDMHILKHFGITLRNLTFDTMIGGYVLNPTKETYGYDDLSQEFLGQTFPSEEEILGKGKSKKSIMDLEEKDRTKFAAGQAYIIYHSEKQIRKKLKENNQEQLYYEIEHPLIEVLFSMEEYGFKIDTKKLKEYVTELEEKIDILTKEIYDIAGEEFNINSPKQLGVILFEKLMLPMGKKTKTGYSTAAEVLEKLRNKHIIIEKILEYRQLIKLKTTYGDGLFAVVNKDTNKVHSTFNQTITATGRISSTEPNLQNIPIKLEMGRKIRKVFIPSDEDYLLLDADYSQIELRVLAHIAQDETLIHAFRTGEDIHKITASQVFKVPFDEVTPRQRSNAKAVNFGIVYGIGAFSLSQDLNISRKEAEAYIEGYFEKYPNVRKYMDETIKQAREQGYVTTLFGRRRVIPDISSNNFTRRSFGERVAMNTPIQGTAADIIKIAMIKVFNKLKEKNLKSRLILQVHDELLVEVHKDEVDEVKQILKHEMEHAAKLDVPLDVDMHLGKTWFETK</sequence>
<dbReference type="PRINTS" id="PR00868">
    <property type="entry name" value="DNAPOLI"/>
</dbReference>
<evidence type="ECO:0000256" key="5">
    <source>
        <dbReference type="ARBA" id="ARBA00022695"/>
    </source>
</evidence>
<evidence type="ECO:0000256" key="4">
    <source>
        <dbReference type="ARBA" id="ARBA00022679"/>
    </source>
</evidence>
<dbReference type="SMART" id="SM00482">
    <property type="entry name" value="POLAc"/>
    <property type="match status" value="1"/>
</dbReference>
<comment type="similarity">
    <text evidence="1 16">Belongs to the DNA polymerase type-A family.</text>
</comment>
<keyword evidence="13 16" id="KW-0234">DNA repair</keyword>
<evidence type="ECO:0000256" key="2">
    <source>
        <dbReference type="ARBA" id="ARBA00012417"/>
    </source>
</evidence>
<dbReference type="InterPro" id="IPR001098">
    <property type="entry name" value="DNA-dir_DNA_pol_A_palm_dom"/>
</dbReference>
<protein>
    <recommendedName>
        <fullName evidence="3 15">DNA polymerase I</fullName>
        <ecNumber evidence="2 15">2.7.7.7</ecNumber>
    </recommendedName>
</protein>
<comment type="subunit">
    <text evidence="16">Single-chain monomer with multiple functions.</text>
</comment>
<keyword evidence="7" id="KW-0540">Nuclease</keyword>
<keyword evidence="6 16" id="KW-0235">DNA replication</keyword>
<feature type="domain" description="3'-5' exonuclease" evidence="17">
    <location>
        <begin position="307"/>
        <end position="482"/>
    </location>
</feature>
<comment type="catalytic activity">
    <reaction evidence="14 16">
        <text>DNA(n) + a 2'-deoxyribonucleoside 5'-triphosphate = DNA(n+1) + diphosphate</text>
        <dbReference type="Rhea" id="RHEA:22508"/>
        <dbReference type="Rhea" id="RHEA-COMP:17339"/>
        <dbReference type="Rhea" id="RHEA-COMP:17340"/>
        <dbReference type="ChEBI" id="CHEBI:33019"/>
        <dbReference type="ChEBI" id="CHEBI:61560"/>
        <dbReference type="ChEBI" id="CHEBI:173112"/>
        <dbReference type="EC" id="2.7.7.7"/>
    </reaction>
</comment>
<dbReference type="SMART" id="SM00279">
    <property type="entry name" value="HhH2"/>
    <property type="match status" value="1"/>
</dbReference>
<evidence type="ECO:0000256" key="6">
    <source>
        <dbReference type="ARBA" id="ARBA00022705"/>
    </source>
</evidence>
<keyword evidence="8 16" id="KW-0227">DNA damage</keyword>
<dbReference type="SUPFAM" id="SSF88723">
    <property type="entry name" value="PIN domain-like"/>
    <property type="match status" value="1"/>
</dbReference>
<reference evidence="20 21" key="1">
    <citation type="submission" date="2023-03" db="EMBL/GenBank/DDBJ databases">
        <title>Novel Species.</title>
        <authorList>
            <person name="Ma S."/>
        </authorList>
    </citation>
    <scope>NUCLEOTIDE SEQUENCE [LARGE SCALE GENOMIC DNA]</scope>
    <source>
        <strain evidence="20 21">LIND6LT2</strain>
    </source>
</reference>
<evidence type="ECO:0000256" key="7">
    <source>
        <dbReference type="ARBA" id="ARBA00022722"/>
    </source>
</evidence>
<dbReference type="Gene3D" id="3.30.70.370">
    <property type="match status" value="1"/>
</dbReference>
<accession>A0ABZ2Y442</accession>
<keyword evidence="11 16" id="KW-0239">DNA-directed DNA polymerase</keyword>
<dbReference type="CDD" id="cd06140">
    <property type="entry name" value="DNA_polA_I_Bacillus_like_exo"/>
    <property type="match status" value="1"/>
</dbReference>
<keyword evidence="10 16" id="KW-0269">Exonuclease</keyword>
<evidence type="ECO:0000259" key="19">
    <source>
        <dbReference type="SMART" id="SM00482"/>
    </source>
</evidence>
<dbReference type="CDD" id="cd09898">
    <property type="entry name" value="H3TH_53EXO"/>
    <property type="match status" value="1"/>
</dbReference>
<dbReference type="Proteomes" id="UP001486565">
    <property type="component" value="Chromosome"/>
</dbReference>
<dbReference type="SUPFAM" id="SSF47807">
    <property type="entry name" value="5' to 3' exonuclease, C-terminal subdomain"/>
    <property type="match status" value="1"/>
</dbReference>
<keyword evidence="21" id="KW-1185">Reference proteome</keyword>
<dbReference type="Pfam" id="PF01367">
    <property type="entry name" value="5_3_exonuc"/>
    <property type="match status" value="1"/>
</dbReference>
<keyword evidence="9 16" id="KW-0378">Hydrolase</keyword>
<evidence type="ECO:0000256" key="8">
    <source>
        <dbReference type="ARBA" id="ARBA00022763"/>
    </source>
</evidence>
<dbReference type="CDD" id="cd08637">
    <property type="entry name" value="DNA_pol_A_pol_I_C"/>
    <property type="match status" value="1"/>
</dbReference>
<dbReference type="Pfam" id="PF01612">
    <property type="entry name" value="DNA_pol_A_exo1"/>
    <property type="match status" value="1"/>
</dbReference>
<dbReference type="InterPro" id="IPR043502">
    <property type="entry name" value="DNA/RNA_pol_sf"/>
</dbReference>
<gene>
    <name evidence="16 20" type="primary">polA</name>
    <name evidence="20" type="ORF">QBE51_00705</name>
</gene>
<evidence type="ECO:0000256" key="11">
    <source>
        <dbReference type="ARBA" id="ARBA00022932"/>
    </source>
</evidence>
<dbReference type="Gene3D" id="1.20.1060.10">
    <property type="entry name" value="Taq DNA Polymerase, Chain T, domain 4"/>
    <property type="match status" value="1"/>
</dbReference>
<dbReference type="InterPro" id="IPR018320">
    <property type="entry name" value="DNA_polymerase_1"/>
</dbReference>
<dbReference type="InterPro" id="IPR008918">
    <property type="entry name" value="HhH2"/>
</dbReference>
<dbReference type="InterPro" id="IPR019760">
    <property type="entry name" value="DNA-dir_DNA_pol_A_CS"/>
</dbReference>
<evidence type="ECO:0000256" key="16">
    <source>
        <dbReference type="RuleBase" id="RU004460"/>
    </source>
</evidence>
<dbReference type="RefSeq" id="WP_341877043.1">
    <property type="nucleotide sequence ID" value="NZ_CP121687.1"/>
</dbReference>
<evidence type="ECO:0000256" key="13">
    <source>
        <dbReference type="ARBA" id="ARBA00023204"/>
    </source>
</evidence>